<evidence type="ECO:0000313" key="1">
    <source>
        <dbReference type="EMBL" id="GBN34127.1"/>
    </source>
</evidence>
<proteinExistence type="predicted"/>
<keyword evidence="3" id="KW-1185">Reference proteome</keyword>
<gene>
    <name evidence="1" type="ORF">AVEN_5191_1</name>
    <name evidence="2" type="ORF">AVEN_58086_1</name>
</gene>
<organism evidence="1 3">
    <name type="scientific">Araneus ventricosus</name>
    <name type="common">Orbweaver spider</name>
    <name type="synonym">Epeira ventricosa</name>
    <dbReference type="NCBI Taxonomy" id="182803"/>
    <lineage>
        <taxon>Eukaryota</taxon>
        <taxon>Metazoa</taxon>
        <taxon>Ecdysozoa</taxon>
        <taxon>Arthropoda</taxon>
        <taxon>Chelicerata</taxon>
        <taxon>Arachnida</taxon>
        <taxon>Araneae</taxon>
        <taxon>Araneomorphae</taxon>
        <taxon>Entelegynae</taxon>
        <taxon>Araneoidea</taxon>
        <taxon>Araneidae</taxon>
        <taxon>Araneus</taxon>
    </lineage>
</organism>
<sequence length="30" mass="3516">MFCEDRVCSAKYQSVELLLESEKYDEATDI</sequence>
<protein>
    <submittedName>
        <fullName evidence="1">Uncharacterized protein</fullName>
    </submittedName>
</protein>
<accession>A0A4Y2N7H6</accession>
<comment type="caution">
    <text evidence="1">The sequence shown here is derived from an EMBL/GenBank/DDBJ whole genome shotgun (WGS) entry which is preliminary data.</text>
</comment>
<feature type="non-terminal residue" evidence="1">
    <location>
        <position position="30"/>
    </location>
</feature>
<dbReference type="AlphaFoldDB" id="A0A4Y2N7H6"/>
<dbReference type="Proteomes" id="UP000499080">
    <property type="component" value="Unassembled WGS sequence"/>
</dbReference>
<name>A0A4Y2N7H6_ARAVE</name>
<evidence type="ECO:0000313" key="2">
    <source>
        <dbReference type="EMBL" id="GBN34258.1"/>
    </source>
</evidence>
<dbReference type="EMBL" id="BGPR01285518">
    <property type="protein sequence ID" value="GBN34127.1"/>
    <property type="molecule type" value="Genomic_DNA"/>
</dbReference>
<reference evidence="1 3" key="1">
    <citation type="journal article" date="2019" name="Sci. Rep.">
        <title>Orb-weaving spider Araneus ventricosus genome elucidates the spidroin gene catalogue.</title>
        <authorList>
            <person name="Kono N."/>
            <person name="Nakamura H."/>
            <person name="Ohtoshi R."/>
            <person name="Moran D.A.P."/>
            <person name="Shinohara A."/>
            <person name="Yoshida Y."/>
            <person name="Fujiwara M."/>
            <person name="Mori M."/>
            <person name="Tomita M."/>
            <person name="Arakawa K."/>
        </authorList>
    </citation>
    <scope>NUCLEOTIDE SEQUENCE [LARGE SCALE GENOMIC DNA]</scope>
</reference>
<evidence type="ECO:0000313" key="3">
    <source>
        <dbReference type="Proteomes" id="UP000499080"/>
    </source>
</evidence>
<dbReference type="EMBL" id="BGPR01285573">
    <property type="protein sequence ID" value="GBN34258.1"/>
    <property type="molecule type" value="Genomic_DNA"/>
</dbReference>